<comment type="caution">
    <text evidence="1">The sequence shown here is derived from an EMBL/GenBank/DDBJ whole genome shotgun (WGS) entry which is preliminary data.</text>
</comment>
<accession>A0ABR4FIN8</accession>
<sequence>MPSTMPSKAATLARNGDFWRQSAASRDLALLPIVSPSQARANPFEAIKAHYEQARTICKAHGELFHSESPDKSADSFVIDRINGPRCPDNVAEILEAPRRSD</sequence>
<proteinExistence type="predicted"/>
<evidence type="ECO:0000313" key="2">
    <source>
        <dbReference type="Proteomes" id="UP001610563"/>
    </source>
</evidence>
<reference evidence="1 2" key="1">
    <citation type="submission" date="2024-07" db="EMBL/GenBank/DDBJ databases">
        <title>Section-level genome sequencing and comparative genomics of Aspergillus sections Usti and Cavernicolus.</title>
        <authorList>
            <consortium name="Lawrence Berkeley National Laboratory"/>
            <person name="Nybo J.L."/>
            <person name="Vesth T.C."/>
            <person name="Theobald S."/>
            <person name="Frisvad J.C."/>
            <person name="Larsen T.O."/>
            <person name="Kjaerboelling I."/>
            <person name="Rothschild-Mancinelli K."/>
            <person name="Lyhne E.K."/>
            <person name="Kogle M.E."/>
            <person name="Barry K."/>
            <person name="Clum A."/>
            <person name="Na H."/>
            <person name="Ledsgaard L."/>
            <person name="Lin J."/>
            <person name="Lipzen A."/>
            <person name="Kuo A."/>
            <person name="Riley R."/>
            <person name="Mondo S."/>
            <person name="Labutti K."/>
            <person name="Haridas S."/>
            <person name="Pangalinan J."/>
            <person name="Salamov A.A."/>
            <person name="Simmons B.A."/>
            <person name="Magnuson J.K."/>
            <person name="Chen J."/>
            <person name="Drula E."/>
            <person name="Henrissat B."/>
            <person name="Wiebenga A."/>
            <person name="Lubbers R.J."/>
            <person name="Gomes A.C."/>
            <person name="Makela M.R."/>
            <person name="Stajich J."/>
            <person name="Grigoriev I.V."/>
            <person name="Mortensen U.H."/>
            <person name="De Vries R.P."/>
            <person name="Baker S.E."/>
            <person name="Andersen M.R."/>
        </authorList>
    </citation>
    <scope>NUCLEOTIDE SEQUENCE [LARGE SCALE GENOMIC DNA]</scope>
    <source>
        <strain evidence="1 2">CBS 209.92</strain>
    </source>
</reference>
<organism evidence="1 2">
    <name type="scientific">Aspergillus keveii</name>
    <dbReference type="NCBI Taxonomy" id="714993"/>
    <lineage>
        <taxon>Eukaryota</taxon>
        <taxon>Fungi</taxon>
        <taxon>Dikarya</taxon>
        <taxon>Ascomycota</taxon>
        <taxon>Pezizomycotina</taxon>
        <taxon>Eurotiomycetes</taxon>
        <taxon>Eurotiomycetidae</taxon>
        <taxon>Eurotiales</taxon>
        <taxon>Aspergillaceae</taxon>
        <taxon>Aspergillus</taxon>
        <taxon>Aspergillus subgen. Nidulantes</taxon>
    </lineage>
</organism>
<gene>
    <name evidence="1" type="ORF">BJX66DRAFT_319446</name>
</gene>
<dbReference type="Proteomes" id="UP001610563">
    <property type="component" value="Unassembled WGS sequence"/>
</dbReference>
<keyword evidence="2" id="KW-1185">Reference proteome</keyword>
<name>A0ABR4FIN8_9EURO</name>
<protein>
    <submittedName>
        <fullName evidence="1">Uncharacterized protein</fullName>
    </submittedName>
</protein>
<evidence type="ECO:0000313" key="1">
    <source>
        <dbReference type="EMBL" id="KAL2782952.1"/>
    </source>
</evidence>
<dbReference type="EMBL" id="JBFTWV010000292">
    <property type="protein sequence ID" value="KAL2782952.1"/>
    <property type="molecule type" value="Genomic_DNA"/>
</dbReference>